<dbReference type="EMBL" id="LR031876">
    <property type="protein sequence ID" value="VDD39855.1"/>
    <property type="molecule type" value="Genomic_DNA"/>
</dbReference>
<evidence type="ECO:0000313" key="1">
    <source>
        <dbReference type="EMBL" id="VDD39855.1"/>
    </source>
</evidence>
<accession>A0A3P6F2X5</accession>
<sequence>MFCCSAWFGQVFSVDYRLFVLVSEVYRNTHLFGPVFRVNLRDEPYSETFNKDWRSVHPRQEIEEAFPKLQETQIYALSRLGESAVSRVSVNSPRETGTVSCLDILYKFLGLSNRRPQINWDSTGEGLSVSVSPEKRRVGMTRRCCWLMWTGCTPQ</sequence>
<proteinExistence type="predicted"/>
<dbReference type="AlphaFoldDB" id="A0A3P6F2X5"/>
<reference evidence="1" key="1">
    <citation type="submission" date="2018-11" db="EMBL/GenBank/DDBJ databases">
        <authorList>
            <consortium name="Genoscope - CEA"/>
            <person name="William W."/>
        </authorList>
    </citation>
    <scope>NUCLEOTIDE SEQUENCE</scope>
</reference>
<name>A0A3P6F2X5_BRAOL</name>
<protein>
    <submittedName>
        <fullName evidence="1">Uncharacterized protein</fullName>
    </submittedName>
</protein>
<organism evidence="1">
    <name type="scientific">Brassica oleracea</name>
    <name type="common">Wild cabbage</name>
    <dbReference type="NCBI Taxonomy" id="3712"/>
    <lineage>
        <taxon>Eukaryota</taxon>
        <taxon>Viridiplantae</taxon>
        <taxon>Streptophyta</taxon>
        <taxon>Embryophyta</taxon>
        <taxon>Tracheophyta</taxon>
        <taxon>Spermatophyta</taxon>
        <taxon>Magnoliopsida</taxon>
        <taxon>eudicotyledons</taxon>
        <taxon>Gunneridae</taxon>
        <taxon>Pentapetalae</taxon>
        <taxon>rosids</taxon>
        <taxon>malvids</taxon>
        <taxon>Brassicales</taxon>
        <taxon>Brassicaceae</taxon>
        <taxon>Brassiceae</taxon>
        <taxon>Brassica</taxon>
    </lineage>
</organism>
<gene>
    <name evidence="1" type="ORF">BOLC7T45415H</name>
</gene>